<gene>
    <name evidence="14" type="ORF">POCULU_LOCUS396</name>
</gene>
<dbReference type="EC" id="2.3.2.27" evidence="10"/>
<dbReference type="Gene3D" id="3.30.1390.10">
    <property type="match status" value="1"/>
</dbReference>
<organism evidence="14 15">
    <name type="scientific">Paraglomus occultum</name>
    <dbReference type="NCBI Taxonomy" id="144539"/>
    <lineage>
        <taxon>Eukaryota</taxon>
        <taxon>Fungi</taxon>
        <taxon>Fungi incertae sedis</taxon>
        <taxon>Mucoromycota</taxon>
        <taxon>Glomeromycotina</taxon>
        <taxon>Glomeromycetes</taxon>
        <taxon>Paraglomerales</taxon>
        <taxon>Paraglomeraceae</taxon>
        <taxon>Paraglomus</taxon>
    </lineage>
</organism>
<keyword evidence="6 10" id="KW-0833">Ubl conjugation pathway</keyword>
<comment type="catalytic activity">
    <reaction evidence="1 10">
        <text>S-ubiquitinyl-[E2 ubiquitin-conjugating enzyme]-L-cysteine + [acceptor protein]-L-lysine = [E2 ubiquitin-conjugating enzyme]-L-cysteine + N(6)-ubiquitinyl-[acceptor protein]-L-lysine.</text>
        <dbReference type="EC" id="2.3.2.27"/>
    </reaction>
</comment>
<evidence type="ECO:0000256" key="3">
    <source>
        <dbReference type="ARBA" id="ARBA00022679"/>
    </source>
</evidence>
<evidence type="ECO:0000313" key="14">
    <source>
        <dbReference type="EMBL" id="CAG8457855.1"/>
    </source>
</evidence>
<feature type="region of interest" description="Disordered" evidence="12">
    <location>
        <begin position="1509"/>
        <end position="1534"/>
    </location>
</feature>
<keyword evidence="11" id="KW-0175">Coiled coil</keyword>
<dbReference type="GO" id="GO:0016567">
    <property type="term" value="P:protein ubiquitination"/>
    <property type="evidence" value="ECO:0007669"/>
    <property type="project" value="UniProtKB-UniRule"/>
</dbReference>
<comment type="function">
    <text evidence="10">Ubiquitin ligase protein which is a component of the N-end rule pathway. Recognizes and binds to proteins bearing specific N-terminal residues that are destabilizing according to the N-end rule, leading to their ubiquitination and subsequent degradation.</text>
</comment>
<feature type="region of interest" description="Disordered" evidence="12">
    <location>
        <begin position="1882"/>
        <end position="1907"/>
    </location>
</feature>
<dbReference type="EMBL" id="CAJVPJ010000020">
    <property type="protein sequence ID" value="CAG8457855.1"/>
    <property type="molecule type" value="Genomic_DNA"/>
</dbReference>
<dbReference type="GO" id="GO:0000151">
    <property type="term" value="C:ubiquitin ligase complex"/>
    <property type="evidence" value="ECO:0007669"/>
    <property type="project" value="TreeGrafter"/>
</dbReference>
<feature type="domain" description="UBR-type" evidence="13">
    <location>
        <begin position="85"/>
        <end position="157"/>
    </location>
</feature>
<keyword evidence="7 10" id="KW-0862">Zinc</keyword>
<dbReference type="Gene3D" id="2.10.110.30">
    <property type="match status" value="1"/>
</dbReference>
<comment type="pathway">
    <text evidence="2 10">Protein modification; protein ubiquitination.</text>
</comment>
<comment type="caution">
    <text evidence="14">The sequence shown here is derived from an EMBL/GenBank/DDBJ whole genome shotgun (WGS) entry which is preliminary data.</text>
</comment>
<dbReference type="CDD" id="cd16482">
    <property type="entry name" value="RING-H2_UBR1-like"/>
    <property type="match status" value="1"/>
</dbReference>
<dbReference type="Pfam" id="PF02617">
    <property type="entry name" value="ClpS"/>
    <property type="match status" value="1"/>
</dbReference>
<proteinExistence type="inferred from homology"/>
<dbReference type="PROSITE" id="PS51157">
    <property type="entry name" value="ZF_UBR"/>
    <property type="match status" value="1"/>
</dbReference>
<dbReference type="GO" id="GO:0008270">
    <property type="term" value="F:zinc ion binding"/>
    <property type="evidence" value="ECO:0007669"/>
    <property type="project" value="UniProtKB-UniRule"/>
</dbReference>
<protein>
    <recommendedName>
        <fullName evidence="10">E3 ubiquitin-protein ligase</fullName>
        <ecNumber evidence="10">2.3.2.27</ecNumber>
    </recommendedName>
</protein>
<dbReference type="SUPFAM" id="SSF46785">
    <property type="entry name" value="Winged helix' DNA-binding domain"/>
    <property type="match status" value="1"/>
</dbReference>
<keyword evidence="4 10" id="KW-0479">Metal-binding</keyword>
<evidence type="ECO:0000256" key="7">
    <source>
        <dbReference type="ARBA" id="ARBA00022833"/>
    </source>
</evidence>
<dbReference type="Pfam" id="PF02207">
    <property type="entry name" value="zf-UBR"/>
    <property type="match status" value="1"/>
</dbReference>
<dbReference type="PANTHER" id="PTHR21497:SF24">
    <property type="entry name" value="E3 UBIQUITIN-PROTEIN LIGASE UBR1"/>
    <property type="match status" value="1"/>
</dbReference>
<evidence type="ECO:0000256" key="9">
    <source>
        <dbReference type="PROSITE-ProRule" id="PRU00508"/>
    </source>
</evidence>
<dbReference type="Gene3D" id="1.10.10.2670">
    <property type="entry name" value="E3 ubiquitin-protein ligase"/>
    <property type="match status" value="1"/>
</dbReference>
<dbReference type="InterPro" id="IPR003126">
    <property type="entry name" value="Znf_UBR"/>
</dbReference>
<evidence type="ECO:0000256" key="11">
    <source>
        <dbReference type="SAM" id="Coils"/>
    </source>
</evidence>
<keyword evidence="15" id="KW-1185">Reference proteome</keyword>
<dbReference type="CDD" id="cd19673">
    <property type="entry name" value="UBR-box_UBR3"/>
    <property type="match status" value="1"/>
</dbReference>
<name>A0A9N8VQF2_9GLOM</name>
<dbReference type="InterPro" id="IPR003769">
    <property type="entry name" value="ClpS_core"/>
</dbReference>
<dbReference type="Proteomes" id="UP000789572">
    <property type="component" value="Unassembled WGS sequence"/>
</dbReference>
<evidence type="ECO:0000256" key="10">
    <source>
        <dbReference type="RuleBase" id="RU366018"/>
    </source>
</evidence>
<evidence type="ECO:0000256" key="2">
    <source>
        <dbReference type="ARBA" id="ARBA00004906"/>
    </source>
</evidence>
<dbReference type="OrthoDB" id="26387at2759"/>
<dbReference type="FunFam" id="2.10.110.30:FF:000001">
    <property type="entry name" value="E3 ubiquitin-protein ligase UBR2 isoform 1"/>
    <property type="match status" value="1"/>
</dbReference>
<evidence type="ECO:0000256" key="5">
    <source>
        <dbReference type="ARBA" id="ARBA00022771"/>
    </source>
</evidence>
<dbReference type="GO" id="GO:0061630">
    <property type="term" value="F:ubiquitin protein ligase activity"/>
    <property type="evidence" value="ECO:0007669"/>
    <property type="project" value="UniProtKB-UniRule"/>
</dbReference>
<keyword evidence="3 10" id="KW-0808">Transferase</keyword>
<dbReference type="InterPro" id="IPR014719">
    <property type="entry name" value="Ribosomal_bL12_C/ClpS-like"/>
</dbReference>
<evidence type="ECO:0000256" key="8">
    <source>
        <dbReference type="ARBA" id="ARBA00046341"/>
    </source>
</evidence>
<dbReference type="Pfam" id="PF22960">
    <property type="entry name" value="WHD_UBR1"/>
    <property type="match status" value="1"/>
</dbReference>
<dbReference type="InterPro" id="IPR039164">
    <property type="entry name" value="UBR1-like"/>
</dbReference>
<evidence type="ECO:0000256" key="4">
    <source>
        <dbReference type="ARBA" id="ARBA00022723"/>
    </source>
</evidence>
<keyword evidence="5 10" id="KW-0863">Zinc-finger</keyword>
<dbReference type="SMART" id="SM00396">
    <property type="entry name" value="ZnF_UBR1"/>
    <property type="match status" value="1"/>
</dbReference>
<accession>A0A9N8VQF2</accession>
<evidence type="ECO:0000259" key="13">
    <source>
        <dbReference type="PROSITE" id="PS51157"/>
    </source>
</evidence>
<evidence type="ECO:0000256" key="6">
    <source>
        <dbReference type="ARBA" id="ARBA00022786"/>
    </source>
</evidence>
<dbReference type="InterPro" id="IPR044046">
    <property type="entry name" value="E3_ligase_UBR-like_C"/>
</dbReference>
<dbReference type="InterPro" id="IPR055194">
    <property type="entry name" value="UBR1-like_WH"/>
</dbReference>
<dbReference type="GO" id="GO:0005737">
    <property type="term" value="C:cytoplasm"/>
    <property type="evidence" value="ECO:0007669"/>
    <property type="project" value="TreeGrafter"/>
</dbReference>
<evidence type="ECO:0000256" key="1">
    <source>
        <dbReference type="ARBA" id="ARBA00000900"/>
    </source>
</evidence>
<evidence type="ECO:0000313" key="15">
    <source>
        <dbReference type="Proteomes" id="UP000789572"/>
    </source>
</evidence>
<dbReference type="InterPro" id="IPR036390">
    <property type="entry name" value="WH_DNA-bd_sf"/>
</dbReference>
<feature type="coiled-coil region" evidence="11">
    <location>
        <begin position="1157"/>
        <end position="1205"/>
    </location>
</feature>
<evidence type="ECO:0000256" key="12">
    <source>
        <dbReference type="SAM" id="MobiDB-lite"/>
    </source>
</evidence>
<dbReference type="InterPro" id="IPR042065">
    <property type="entry name" value="E3_ELL-like"/>
</dbReference>
<dbReference type="SUPFAM" id="SSF54736">
    <property type="entry name" value="ClpS-like"/>
    <property type="match status" value="1"/>
</dbReference>
<dbReference type="Pfam" id="PF18995">
    <property type="entry name" value="PRT6_C"/>
    <property type="match status" value="1"/>
</dbReference>
<comment type="similarity">
    <text evidence="8 10">Belongs to the E3 ubiquitin-protein ligase UBR1-like family.</text>
</comment>
<dbReference type="GO" id="GO:0071596">
    <property type="term" value="P:ubiquitin-dependent protein catabolic process via the N-end rule pathway"/>
    <property type="evidence" value="ECO:0007669"/>
    <property type="project" value="UniProtKB-UniRule"/>
</dbReference>
<reference evidence="14" key="1">
    <citation type="submission" date="2021-06" db="EMBL/GenBank/DDBJ databases">
        <authorList>
            <person name="Kallberg Y."/>
            <person name="Tangrot J."/>
            <person name="Rosling A."/>
        </authorList>
    </citation>
    <scope>NUCLEOTIDE SEQUENCE</scope>
    <source>
        <strain evidence="14">IA702</strain>
    </source>
</reference>
<feature type="zinc finger region" description="UBR-type" evidence="9">
    <location>
        <begin position="85"/>
        <end position="157"/>
    </location>
</feature>
<sequence>MNTHPQPSTLSLEQYLNLCPKLFDYRFSERASVLILERLFSEFWKTNEEYKTLFFPDGPGDGSSTYKLSFAQSEVGEYTTAHKGKMCGHVFKKGESVYHCKNCALDDTCAFCVRCFHATNHEGHNVTFSITASSGGCCDCGDPEAWRVPISCAYHTSDPSTSELHEFEKQQYESLLPQDLLDSVQSTISTVLDFMLETFSASPDCMKVPEDAESAKKEARQAAKCIKKGLDEGHEEETLFAVVLWNDEQHSFNEVIAHVEDAIKCTELDAKRIAEKVDSYGREIVTISDDLPLLLDQAKKISNINLAVTVRSARDTFREAMCGLFINWLRDLSTGKIGSHPTLLRDMICEELCKEWREANSGNSTAADDMDTVPSDYMSDEDDVMIQDDNDSEAILYESRDYIMPLEDADPMDEDYTREEIEANNIRVNVEDFKKTLRLDQFLQFDLRLWKEARAGLWKLYIGTLVVNPIYKKYMGVRFARNYRDLVEAFLTKDREPEHSIILFSLQLFTVPTIATMLVNQYNFPSTIFAILHTFFTKDKIGGVESIDRKARISCESDAFKNRRYFHIFYDLKYIVTPSLTQRVIPEHPQYLKLYLDLIMLFQGMNPNVRATQQHVEYENDSWIHAFNLTLQMAKSCRQMSECYNVDSRVLIHTIRQVLVKIYEWILTRGDNKNDGKKIAAWLRKAKKYGTIDKISHGEHDDDLIAKSEDFHTIRFGSHPKHLEFKVVKFNVAAAPVSFHNPLHWFLAELLENIKLLDDNILAHNSLPSFKNMMLSSTEVSEITDLDIRRLQLAFDFPLRVLVLLIQIRAGIWVRNGFGIRGQCHHYREVSLRENTYDEDLFLVQTALVVLDPELVLGTIVDRFELVDWVNGRQTSALYDRTQSIFVAEEFLTLLIVLVSERGNAAGLDPEQKIRREIIHGLCLGPLAYSELTKRIPERLSEDSKFDEMLSYLATYRPPDSLTDHGTYELKDDFFDEVDPYFVHYTRNNREEAEEVLKMRLKKKLESQGKSAQPVLIPKLIPITSGPYINLGDVLHTRLMNQIIYYALRHVKSDFTKSDTLVDEALQLVMMAFLDENKDYANMIDRKGKSRAMDTSSTRAQEKPSFLDHAVHDRFPTTNLKKESLLEFLLGLSVDSAFKEFHAKLQFIIDSFEKFGNDQARNAIKNFREEIETLSKQKGSKETELSEYERKKRAAKERQAKIMEQFAKAQQSFIEKHEDLYGEDEDMDEDWEITGDEEHADDDEVHKLETLWHYPSGTCIVCQEETTASQMYGMLGLIQPSSMMRQTPFDDKDYVMEIIELPESLDRKYDRTVPYGVASKLYDPHDKPGINEENLDKPLLSKGFPSKSCRPGLYASTCGHLMHVKCFETYFASLEQRHQSQLARNHPEDVKRKEFMCPLCKSLGNTLLPIVWKTKKEMFPGVLEPKTYFNTWLNEEVPSNLKKLEKSIQLQLPVSANAAIAGIPSDYGALFEITSSLPQPRRRSSSSTSRFREAINQLVHEFWRQPTSSISSNEANSSPASVVDASTMTEDEDKDTRKMYERLVEVLRISSEQLSPLEGPSARVHLLKSVDILWELFGGTITCVEIAQRGVASTSTDGLPSFTLVDSISTQMLTLLRVLSETIPKYTNIMVSAPLGEVKLKKFVAQRFRELFADHPAFPTEDNKTGGSFLANLKVGPFLLEDPFLVLAEISMYPASLVQFEFHHLMRLLYIAEIVRIIIAIGESSIDPQTRGWVDNPCISIGNPNYEQAQERQREFVSIRKFAAWALHTTGMADRDIIQFLNDVPEPLLYKMVKTFSLPFLRKCAILMNAKYGVVYPKPGLESLEMDEVDEHTRLYKLFRLPSLEEIFAIPESRSGNDAVLATIMNGWCSRLYSWRQDSSRGSVRSTSRTANTVLPNVSSSSSSSSSQTQFHTHQLLPVSQTTPPRIAEAKIRLNHPAIFELVGLPKRLDALFEISIRKVCEKCNSVPHDPALCLLCGDFVCFQSYCCSDKDGGECNIHARCCAGNIGMYLLVKKCVLLLLHGDNGCFMNAPYLDTHGEVDLGLK</sequence>
<dbReference type="PANTHER" id="PTHR21497">
    <property type="entry name" value="UBIQUITIN LIGASE E3 ALPHA-RELATED"/>
    <property type="match status" value="1"/>
</dbReference>
<feature type="compositionally biased region" description="Low complexity" evidence="12">
    <location>
        <begin position="1509"/>
        <end position="1521"/>
    </location>
</feature>